<proteinExistence type="predicted"/>
<evidence type="ECO:0000256" key="1">
    <source>
        <dbReference type="SAM" id="MobiDB-lite"/>
    </source>
</evidence>
<name>A0A645FQ95_9ZZZZ</name>
<organism evidence="3">
    <name type="scientific">bioreactor metagenome</name>
    <dbReference type="NCBI Taxonomy" id="1076179"/>
    <lineage>
        <taxon>unclassified sequences</taxon>
        <taxon>metagenomes</taxon>
        <taxon>ecological metagenomes</taxon>
    </lineage>
</organism>
<dbReference type="AlphaFoldDB" id="A0A645FQ95"/>
<comment type="caution">
    <text evidence="3">The sequence shown here is derived from an EMBL/GenBank/DDBJ whole genome shotgun (WGS) entry which is preliminary data.</text>
</comment>
<keyword evidence="2" id="KW-1133">Transmembrane helix</keyword>
<keyword evidence="2" id="KW-0812">Transmembrane</keyword>
<reference evidence="3" key="1">
    <citation type="submission" date="2019-08" db="EMBL/GenBank/DDBJ databases">
        <authorList>
            <person name="Kucharzyk K."/>
            <person name="Murdoch R.W."/>
            <person name="Higgins S."/>
            <person name="Loffler F."/>
        </authorList>
    </citation>
    <scope>NUCLEOTIDE SEQUENCE</scope>
</reference>
<gene>
    <name evidence="3" type="ORF">SDC9_163943</name>
</gene>
<feature type="compositionally biased region" description="Basic and acidic residues" evidence="1">
    <location>
        <begin position="28"/>
        <end position="41"/>
    </location>
</feature>
<feature type="transmembrane region" description="Helical" evidence="2">
    <location>
        <begin position="6"/>
        <end position="24"/>
    </location>
</feature>
<accession>A0A645FQ95</accession>
<protein>
    <submittedName>
        <fullName evidence="3">Uncharacterized protein</fullName>
    </submittedName>
</protein>
<sequence length="50" mass="5611">MEFLQNHWHCILPAAGILIGLLFMGRDKPQDKSNPKSHTDATENAPKIKP</sequence>
<dbReference type="EMBL" id="VSSQ01063577">
    <property type="protein sequence ID" value="MPN16598.1"/>
    <property type="molecule type" value="Genomic_DNA"/>
</dbReference>
<evidence type="ECO:0000313" key="3">
    <source>
        <dbReference type="EMBL" id="MPN16598.1"/>
    </source>
</evidence>
<keyword evidence="2" id="KW-0472">Membrane</keyword>
<evidence type="ECO:0000256" key="2">
    <source>
        <dbReference type="SAM" id="Phobius"/>
    </source>
</evidence>
<feature type="region of interest" description="Disordered" evidence="1">
    <location>
        <begin position="28"/>
        <end position="50"/>
    </location>
</feature>